<dbReference type="OrthoDB" id="3217462at2"/>
<dbReference type="RefSeq" id="WP_014441983.1">
    <property type="nucleotide sequence ID" value="NC_017093.1"/>
</dbReference>
<keyword evidence="1" id="KW-0472">Membrane</keyword>
<evidence type="ECO:0000256" key="1">
    <source>
        <dbReference type="SAM" id="Phobius"/>
    </source>
</evidence>
<protein>
    <submittedName>
        <fullName evidence="2">Uncharacterized protein</fullName>
    </submittedName>
</protein>
<keyword evidence="3" id="KW-1185">Reference proteome</keyword>
<gene>
    <name evidence="2" type="ordered locus">AMIS_18680</name>
</gene>
<organism evidence="2 3">
    <name type="scientific">Actinoplanes missouriensis (strain ATCC 14538 / DSM 43046 / CBS 188.64 / JCM 3121 / NBRC 102363 / NCIMB 12654 / NRRL B-3342 / UNCC 431)</name>
    <dbReference type="NCBI Taxonomy" id="512565"/>
    <lineage>
        <taxon>Bacteria</taxon>
        <taxon>Bacillati</taxon>
        <taxon>Actinomycetota</taxon>
        <taxon>Actinomycetes</taxon>
        <taxon>Micromonosporales</taxon>
        <taxon>Micromonosporaceae</taxon>
        <taxon>Actinoplanes</taxon>
    </lineage>
</organism>
<sequence length="94" mass="9961">MIYAVLVYALAVPVVTTWLAGDQTNPQAKLLESEGVPLDYVIRPLGLSAGQQTTAGVVAALLAAAALTVVIRAIVRRQADVLWWMVLLRPPAPG</sequence>
<dbReference type="HOGENOM" id="CLU_2379768_0_0_11"/>
<dbReference type="STRING" id="512565.AMIS_18680"/>
<evidence type="ECO:0000313" key="2">
    <source>
        <dbReference type="EMBL" id="BAL87088.1"/>
    </source>
</evidence>
<accession>I0H251</accession>
<dbReference type="Proteomes" id="UP000007882">
    <property type="component" value="Chromosome"/>
</dbReference>
<feature type="transmembrane region" description="Helical" evidence="1">
    <location>
        <begin position="55"/>
        <end position="75"/>
    </location>
</feature>
<dbReference type="EMBL" id="AP012319">
    <property type="protein sequence ID" value="BAL87088.1"/>
    <property type="molecule type" value="Genomic_DNA"/>
</dbReference>
<evidence type="ECO:0000313" key="3">
    <source>
        <dbReference type="Proteomes" id="UP000007882"/>
    </source>
</evidence>
<keyword evidence="1" id="KW-1133">Transmembrane helix</keyword>
<reference evidence="2 3" key="1">
    <citation type="submission" date="2012-02" db="EMBL/GenBank/DDBJ databases">
        <title>Complete genome sequence of Actinoplanes missouriensis 431 (= NBRC 102363).</title>
        <authorList>
            <person name="Ohnishi Y."/>
            <person name="Ishikawa J."/>
            <person name="Sekine M."/>
            <person name="Hosoyama A."/>
            <person name="Harada T."/>
            <person name="Narita H."/>
            <person name="Hata T."/>
            <person name="Konno Y."/>
            <person name="Tutikane K."/>
            <person name="Fujita N."/>
            <person name="Horinouchi S."/>
            <person name="Hayakawa M."/>
        </authorList>
    </citation>
    <scope>NUCLEOTIDE SEQUENCE [LARGE SCALE GENOMIC DNA]</scope>
    <source>
        <strain evidence="3">ATCC 14538 / DSM 43046 / CBS 188.64 / JCM 3121 / NBRC 102363 / NCIMB 12654 / NRRL B-3342 / UNCC 431</strain>
    </source>
</reference>
<keyword evidence="1" id="KW-0812">Transmembrane</keyword>
<dbReference type="KEGG" id="ams:AMIS_18680"/>
<dbReference type="PATRIC" id="fig|512565.3.peg.1879"/>
<name>I0H251_ACTM4</name>
<proteinExistence type="predicted"/>
<dbReference type="AlphaFoldDB" id="I0H251"/>